<evidence type="ECO:0000256" key="1">
    <source>
        <dbReference type="SAM" id="MobiDB-lite"/>
    </source>
</evidence>
<dbReference type="PANTHER" id="PTHR46622">
    <property type="entry name" value="DNA-DEPENDENT METALLOPROTEASE WSS1"/>
    <property type="match status" value="1"/>
</dbReference>
<reference evidence="3" key="2">
    <citation type="submission" date="2021-01" db="EMBL/GenBank/DDBJ databases">
        <authorList>
            <person name="Schikora-Tamarit M.A."/>
        </authorList>
    </citation>
    <scope>NUCLEOTIDE SEQUENCE</scope>
    <source>
        <strain evidence="3">CBS6341</strain>
    </source>
</reference>
<protein>
    <recommendedName>
        <fullName evidence="2">WLM domain-containing protein</fullName>
    </recommendedName>
</protein>
<feature type="region of interest" description="Disordered" evidence="1">
    <location>
        <begin position="268"/>
        <end position="319"/>
    </location>
</feature>
<feature type="domain" description="WLM" evidence="2">
    <location>
        <begin position="13"/>
        <end position="206"/>
    </location>
</feature>
<dbReference type="GO" id="GO:0008237">
    <property type="term" value="F:metallopeptidase activity"/>
    <property type="evidence" value="ECO:0007669"/>
    <property type="project" value="TreeGrafter"/>
</dbReference>
<evidence type="ECO:0000313" key="3">
    <source>
        <dbReference type="EMBL" id="KAH3680384.1"/>
    </source>
</evidence>
<dbReference type="AlphaFoldDB" id="A0A9P8Q039"/>
<feature type="compositionally biased region" description="Basic and acidic residues" evidence="1">
    <location>
        <begin position="294"/>
        <end position="313"/>
    </location>
</feature>
<dbReference type="EMBL" id="JAEUBF010000117">
    <property type="protein sequence ID" value="KAH3680384.1"/>
    <property type="molecule type" value="Genomic_DNA"/>
</dbReference>
<dbReference type="Pfam" id="PF08325">
    <property type="entry name" value="WLM"/>
    <property type="match status" value="1"/>
</dbReference>
<accession>A0A9P8Q039</accession>
<organism evidence="3 4">
    <name type="scientific">Wickerhamomyces mucosus</name>
    <dbReference type="NCBI Taxonomy" id="1378264"/>
    <lineage>
        <taxon>Eukaryota</taxon>
        <taxon>Fungi</taxon>
        <taxon>Dikarya</taxon>
        <taxon>Ascomycota</taxon>
        <taxon>Saccharomycotina</taxon>
        <taxon>Saccharomycetes</taxon>
        <taxon>Phaffomycetales</taxon>
        <taxon>Wickerhamomycetaceae</taxon>
        <taxon>Wickerhamomyces</taxon>
    </lineage>
</organism>
<dbReference type="PANTHER" id="PTHR46622:SF1">
    <property type="entry name" value="DNA-DEPENDENT METALLOPROTEASE WSS1"/>
    <property type="match status" value="1"/>
</dbReference>
<gene>
    <name evidence="3" type="ORF">WICMUC_000315</name>
</gene>
<reference evidence="3" key="1">
    <citation type="journal article" date="2021" name="Open Biol.">
        <title>Shared evolutionary footprints suggest mitochondrial oxidative damage underlies multiple complex I losses in fungi.</title>
        <authorList>
            <person name="Schikora-Tamarit M.A."/>
            <person name="Marcet-Houben M."/>
            <person name="Nosek J."/>
            <person name="Gabaldon T."/>
        </authorList>
    </citation>
    <scope>NUCLEOTIDE SEQUENCE</scope>
    <source>
        <strain evidence="3">CBS6341</strain>
    </source>
</reference>
<dbReference type="InterPro" id="IPR013536">
    <property type="entry name" value="WLM_dom"/>
</dbReference>
<feature type="compositionally biased region" description="Basic and acidic residues" evidence="1">
    <location>
        <begin position="276"/>
        <end position="287"/>
    </location>
</feature>
<dbReference type="OrthoDB" id="49605at2759"/>
<evidence type="ECO:0000259" key="2">
    <source>
        <dbReference type="PROSITE" id="PS51397"/>
    </source>
</evidence>
<dbReference type="Proteomes" id="UP000769528">
    <property type="component" value="Unassembled WGS sequence"/>
</dbReference>
<proteinExistence type="predicted"/>
<dbReference type="InterPro" id="IPR053000">
    <property type="entry name" value="WSS1-like_metalloprotease"/>
</dbReference>
<dbReference type="GO" id="GO:0005634">
    <property type="term" value="C:nucleus"/>
    <property type="evidence" value="ECO:0007669"/>
    <property type="project" value="TreeGrafter"/>
</dbReference>
<sequence length="319" mass="36631">MVVQGKFIKTEPPLPRKTNPYIKTIAVLKKKPDKHKALELLYEIANLVGPLMKECGFKVGSLNEMFPKQKELLGLNINHGAKIQLRLRPYFDDNVFLSRDEILGTMLHELTHNLHGKHDEIFFAKLNELISIQEVNMMKGIMGLTFYGHGDRLGGDSIFSKQKVREQRLKKLGKKFQGGVNILGGYSGPNDDLKDLIRKAAVGRNSCCDQGNVKIEEVEDKDLEIIDLTEDKQLTEHKHLIDDKANLDNISKTNKRKIEEIVNLDDEDYEDSDSNDEIKRHENKDINDYNEISDENKFRENMNNDSKKNKIEVIDLTED</sequence>
<keyword evidence="4" id="KW-1185">Reference proteome</keyword>
<comment type="caution">
    <text evidence="3">The sequence shown here is derived from an EMBL/GenBank/DDBJ whole genome shotgun (WGS) entry which is preliminary data.</text>
</comment>
<dbReference type="PROSITE" id="PS51397">
    <property type="entry name" value="WLM"/>
    <property type="match status" value="1"/>
</dbReference>
<dbReference type="GO" id="GO:0006281">
    <property type="term" value="P:DNA repair"/>
    <property type="evidence" value="ECO:0007669"/>
    <property type="project" value="TreeGrafter"/>
</dbReference>
<name>A0A9P8Q039_9ASCO</name>
<evidence type="ECO:0000313" key="4">
    <source>
        <dbReference type="Proteomes" id="UP000769528"/>
    </source>
</evidence>